<dbReference type="InterPro" id="IPR012944">
    <property type="entry name" value="SusD_RagB_dom"/>
</dbReference>
<evidence type="ECO:0000256" key="2">
    <source>
        <dbReference type="ARBA" id="ARBA00006275"/>
    </source>
</evidence>
<dbReference type="GO" id="GO:0009279">
    <property type="term" value="C:cell outer membrane"/>
    <property type="evidence" value="ECO:0007669"/>
    <property type="project" value="UniProtKB-SubCell"/>
</dbReference>
<sequence length="518" mass="57147">MKLKYVILILVMAGLTSCKDFLDTKPTSFITPGNYYSTGTQLQTALNSVYDVITNGGALYGFNADMLFRWAYTCDESTARLYPENTFSYDAGSNSARLAWQALYAGIERANLLLANLDNASVDQGQKNIIKGQALFLRGYFYYLLVVCYGDVPLIIDPTQSVTGDVSVARTPVKAVYAQILSDMAKAEDLLGKANFTAKSLGYAEKVTVDAVQGFLAKVCLTMASPGASGISVDVSKYEDAITWADKLITSPDHTLITDYKQVFINLMQDKYDVRESIWEAGLYGTSSTEGSNYTMLIGITNSPGGGQAAYVTKKLVDSYAVWDSVRSNWNCPKFFYKAVPVNFSPVTTPVTSPWYIQAGKFRRMYESTFVGLGGSGQSAYNSTNIPLLRLADVYLMKAEAENQVNGATKAAYDAINAVRRRAFKVPINLPNAVCDLSPNLDKNAFMDSLKVERMRELCFEGIRKWDQVRWGSFVTDMQNLLVQANATFPSGTPKSKYDQDYTSCSKSKTLFTTDTQS</sequence>
<feature type="domain" description="SusD-like N-terminal" evidence="7">
    <location>
        <begin position="20"/>
        <end position="221"/>
    </location>
</feature>
<dbReference type="Proteomes" id="UP000291117">
    <property type="component" value="Unassembled WGS sequence"/>
</dbReference>
<organism evidence="8 9">
    <name type="scientific">Pedobacter hiemivivus</name>
    <dbReference type="NCBI Taxonomy" id="2530454"/>
    <lineage>
        <taxon>Bacteria</taxon>
        <taxon>Pseudomonadati</taxon>
        <taxon>Bacteroidota</taxon>
        <taxon>Sphingobacteriia</taxon>
        <taxon>Sphingobacteriales</taxon>
        <taxon>Sphingobacteriaceae</taxon>
        <taxon>Pedobacter</taxon>
    </lineage>
</organism>
<evidence type="ECO:0000256" key="3">
    <source>
        <dbReference type="ARBA" id="ARBA00022729"/>
    </source>
</evidence>
<evidence type="ECO:0000313" key="8">
    <source>
        <dbReference type="EMBL" id="TCC99610.1"/>
    </source>
</evidence>
<dbReference type="OrthoDB" id="5694214at2"/>
<dbReference type="EMBL" id="SJSM01000001">
    <property type="protein sequence ID" value="TCC99610.1"/>
    <property type="molecule type" value="Genomic_DNA"/>
</dbReference>
<evidence type="ECO:0000259" key="6">
    <source>
        <dbReference type="Pfam" id="PF07980"/>
    </source>
</evidence>
<dbReference type="CDD" id="cd08977">
    <property type="entry name" value="SusD"/>
    <property type="match status" value="1"/>
</dbReference>
<evidence type="ECO:0000259" key="7">
    <source>
        <dbReference type="Pfam" id="PF14322"/>
    </source>
</evidence>
<protein>
    <submittedName>
        <fullName evidence="8">RagB/SusD family nutrient uptake outer membrane protein</fullName>
    </submittedName>
</protein>
<feature type="domain" description="RagB/SusD" evidence="6">
    <location>
        <begin position="375"/>
        <end position="504"/>
    </location>
</feature>
<dbReference type="SUPFAM" id="SSF48452">
    <property type="entry name" value="TPR-like"/>
    <property type="match status" value="1"/>
</dbReference>
<dbReference type="AlphaFoldDB" id="A0A4R0NGF0"/>
<comment type="subcellular location">
    <subcellularLocation>
        <location evidence="1">Cell outer membrane</location>
    </subcellularLocation>
</comment>
<keyword evidence="4" id="KW-0472">Membrane</keyword>
<comment type="caution">
    <text evidence="8">The sequence shown here is derived from an EMBL/GenBank/DDBJ whole genome shotgun (WGS) entry which is preliminary data.</text>
</comment>
<keyword evidence="5" id="KW-0998">Cell outer membrane</keyword>
<dbReference type="InterPro" id="IPR011990">
    <property type="entry name" value="TPR-like_helical_dom_sf"/>
</dbReference>
<dbReference type="Pfam" id="PF07980">
    <property type="entry name" value="SusD_RagB"/>
    <property type="match status" value="1"/>
</dbReference>
<evidence type="ECO:0000256" key="4">
    <source>
        <dbReference type="ARBA" id="ARBA00023136"/>
    </source>
</evidence>
<dbReference type="PROSITE" id="PS51257">
    <property type="entry name" value="PROKAR_LIPOPROTEIN"/>
    <property type="match status" value="1"/>
</dbReference>
<reference evidence="8 9" key="1">
    <citation type="submission" date="2019-02" db="EMBL/GenBank/DDBJ databases">
        <title>Pedobacter sp. RP-3-8 sp. nov., isolated from Arctic soil.</title>
        <authorList>
            <person name="Dahal R.H."/>
        </authorList>
    </citation>
    <scope>NUCLEOTIDE SEQUENCE [LARGE SCALE GENOMIC DNA]</scope>
    <source>
        <strain evidence="8 9">RP-3-8</strain>
    </source>
</reference>
<accession>A0A4R0NGF0</accession>
<dbReference type="RefSeq" id="WP_131606983.1">
    <property type="nucleotide sequence ID" value="NZ_SJSM01000001.1"/>
</dbReference>
<comment type="similarity">
    <text evidence="2">Belongs to the SusD family.</text>
</comment>
<evidence type="ECO:0000256" key="5">
    <source>
        <dbReference type="ARBA" id="ARBA00023237"/>
    </source>
</evidence>
<keyword evidence="3" id="KW-0732">Signal</keyword>
<dbReference type="Pfam" id="PF14322">
    <property type="entry name" value="SusD-like_3"/>
    <property type="match status" value="1"/>
</dbReference>
<gene>
    <name evidence="8" type="ORF">EZ444_02745</name>
</gene>
<evidence type="ECO:0000256" key="1">
    <source>
        <dbReference type="ARBA" id="ARBA00004442"/>
    </source>
</evidence>
<keyword evidence="9" id="KW-1185">Reference proteome</keyword>
<dbReference type="Gene3D" id="1.25.40.390">
    <property type="match status" value="1"/>
</dbReference>
<dbReference type="InterPro" id="IPR033985">
    <property type="entry name" value="SusD-like_N"/>
</dbReference>
<name>A0A4R0NGF0_9SPHI</name>
<proteinExistence type="inferred from homology"/>
<evidence type="ECO:0000313" key="9">
    <source>
        <dbReference type="Proteomes" id="UP000291117"/>
    </source>
</evidence>